<dbReference type="GO" id="GO:0003735">
    <property type="term" value="F:structural constituent of ribosome"/>
    <property type="evidence" value="ECO:0007669"/>
    <property type="project" value="InterPro"/>
</dbReference>
<dbReference type="GO" id="GO:0006412">
    <property type="term" value="P:translation"/>
    <property type="evidence" value="ECO:0007669"/>
    <property type="project" value="InterPro"/>
</dbReference>
<organism evidence="2 3">
    <name type="scientific">Thermovenabulum gondwanense</name>
    <dbReference type="NCBI Taxonomy" id="520767"/>
    <lineage>
        <taxon>Bacteria</taxon>
        <taxon>Bacillati</taxon>
        <taxon>Bacillota</taxon>
        <taxon>Clostridia</taxon>
        <taxon>Thermosediminibacterales</taxon>
        <taxon>Thermosediminibacteraceae</taxon>
        <taxon>Thermovenabulum</taxon>
    </lineage>
</organism>
<dbReference type="RefSeq" id="WP_068748887.1">
    <property type="nucleotide sequence ID" value="NZ_LOHZ01000037.1"/>
</dbReference>
<keyword evidence="1" id="KW-0472">Membrane</keyword>
<evidence type="ECO:0000313" key="3">
    <source>
        <dbReference type="Proteomes" id="UP000075737"/>
    </source>
</evidence>
<dbReference type="InterPro" id="IPR018130">
    <property type="entry name" value="Ribosomal_uS2_CS"/>
</dbReference>
<sequence length="171" mass="20347">MNIFLKAFIFIVIFSGLHFGYDLTKWEFLKPICGINESVFQHLKMAFWAYFLASIIDYYFFRNYIRKKDSFWYSRLLSSVIVPWIIFLIWYFIAAIYGKIEPLFLEILLALIESFIGGIIGGIIEKNIEKIDYTFGFKIAVLLLFFISGFLYVRFTYKPPWIDLFTEPNNL</sequence>
<comment type="caution">
    <text evidence="2">The sequence shown here is derived from an EMBL/GenBank/DDBJ whole genome shotgun (WGS) entry which is preliminary data.</text>
</comment>
<evidence type="ECO:0000313" key="2">
    <source>
        <dbReference type="EMBL" id="KYO65185.1"/>
    </source>
</evidence>
<gene>
    <name evidence="2" type="ORF">ATZ99_17740</name>
</gene>
<feature type="transmembrane region" description="Helical" evidence="1">
    <location>
        <begin position="73"/>
        <end position="97"/>
    </location>
</feature>
<name>A0A161PTL6_9FIRM</name>
<feature type="transmembrane region" description="Helical" evidence="1">
    <location>
        <begin position="7"/>
        <end position="23"/>
    </location>
</feature>
<feature type="transmembrane region" description="Helical" evidence="1">
    <location>
        <begin position="43"/>
        <end position="61"/>
    </location>
</feature>
<dbReference type="EMBL" id="LOHZ01000037">
    <property type="protein sequence ID" value="KYO65185.1"/>
    <property type="molecule type" value="Genomic_DNA"/>
</dbReference>
<dbReference type="GO" id="GO:0005840">
    <property type="term" value="C:ribosome"/>
    <property type="evidence" value="ECO:0007669"/>
    <property type="project" value="InterPro"/>
</dbReference>
<feature type="transmembrane region" description="Helical" evidence="1">
    <location>
        <begin position="135"/>
        <end position="155"/>
    </location>
</feature>
<evidence type="ECO:0000256" key="1">
    <source>
        <dbReference type="SAM" id="Phobius"/>
    </source>
</evidence>
<proteinExistence type="predicted"/>
<keyword evidence="1" id="KW-1133">Transmembrane helix</keyword>
<dbReference type="OrthoDB" id="48209at2"/>
<reference evidence="2 3" key="1">
    <citation type="submission" date="2015-12" db="EMBL/GenBank/DDBJ databases">
        <title>Draft genome of Thermovenabulum gondwanense isolated from a red thermophilic microbial mat colonisisng an outflow channel of a bore well.</title>
        <authorList>
            <person name="Patel B.K."/>
        </authorList>
    </citation>
    <scope>NUCLEOTIDE SEQUENCE [LARGE SCALE GENOMIC DNA]</scope>
    <source>
        <strain evidence="2 3">R270</strain>
    </source>
</reference>
<keyword evidence="1" id="KW-0812">Transmembrane</keyword>
<dbReference type="AlphaFoldDB" id="A0A161PTL6"/>
<feature type="transmembrane region" description="Helical" evidence="1">
    <location>
        <begin position="103"/>
        <end position="123"/>
    </location>
</feature>
<dbReference type="Proteomes" id="UP000075737">
    <property type="component" value="Unassembled WGS sequence"/>
</dbReference>
<dbReference type="Pfam" id="PF20122">
    <property type="entry name" value="DUF6512"/>
    <property type="match status" value="1"/>
</dbReference>
<dbReference type="InterPro" id="IPR045407">
    <property type="entry name" value="DUF6512"/>
</dbReference>
<dbReference type="PROSITE" id="PS00962">
    <property type="entry name" value="RIBOSOMAL_S2_1"/>
    <property type="match status" value="1"/>
</dbReference>
<keyword evidence="3" id="KW-1185">Reference proteome</keyword>
<accession>A0A161PTL6</accession>
<protein>
    <submittedName>
        <fullName evidence="2">Uncharacterized protein</fullName>
    </submittedName>
</protein>